<dbReference type="PANTHER" id="PTHR10060:SF15">
    <property type="entry name" value="DEOXYRIBONUCLEASE TATDN1"/>
    <property type="match status" value="1"/>
</dbReference>
<comment type="caution">
    <text evidence="5">The sequence shown here is derived from an EMBL/GenBank/DDBJ whole genome shotgun (WGS) entry which is preliminary data.</text>
</comment>
<evidence type="ECO:0000313" key="6">
    <source>
        <dbReference type="Proteomes" id="UP000788993"/>
    </source>
</evidence>
<dbReference type="GO" id="GO:0005829">
    <property type="term" value="C:cytosol"/>
    <property type="evidence" value="ECO:0007669"/>
    <property type="project" value="TreeGrafter"/>
</dbReference>
<keyword evidence="3" id="KW-0479">Metal-binding</keyword>
<reference evidence="5" key="2">
    <citation type="submission" date="2021-01" db="EMBL/GenBank/DDBJ databases">
        <authorList>
            <person name="Schikora-Tamarit M.A."/>
        </authorList>
    </citation>
    <scope>NUCLEOTIDE SEQUENCE</scope>
    <source>
        <strain evidence="5">NCAIM Y.01608</strain>
    </source>
</reference>
<dbReference type="InterPro" id="IPR032466">
    <property type="entry name" value="Metal_Hydrolase"/>
</dbReference>
<reference evidence="5" key="1">
    <citation type="journal article" date="2021" name="Open Biol.">
        <title>Shared evolutionary footprints suggest mitochondrial oxidative damage underlies multiple complex I losses in fungi.</title>
        <authorList>
            <person name="Schikora-Tamarit M.A."/>
            <person name="Marcet-Houben M."/>
            <person name="Nosek J."/>
            <person name="Gabaldon T."/>
        </authorList>
    </citation>
    <scope>NUCLEOTIDE SEQUENCE</scope>
    <source>
        <strain evidence="5">NCAIM Y.01608</strain>
    </source>
</reference>
<evidence type="ECO:0000256" key="1">
    <source>
        <dbReference type="ARBA" id="ARBA00009275"/>
    </source>
</evidence>
<dbReference type="PROSITE" id="PS01091">
    <property type="entry name" value="TATD_3"/>
    <property type="match status" value="1"/>
</dbReference>
<keyword evidence="4" id="KW-0378">Hydrolase</keyword>
<keyword evidence="6" id="KW-1185">Reference proteome</keyword>
<evidence type="ECO:0000256" key="3">
    <source>
        <dbReference type="ARBA" id="ARBA00022723"/>
    </source>
</evidence>
<dbReference type="Proteomes" id="UP000788993">
    <property type="component" value="Unassembled WGS sequence"/>
</dbReference>
<dbReference type="Gene3D" id="3.20.20.140">
    <property type="entry name" value="Metal-dependent hydrolases"/>
    <property type="match status" value="1"/>
</dbReference>
<dbReference type="InterPro" id="IPR018228">
    <property type="entry name" value="DNase_TatD-rel_CS"/>
</dbReference>
<dbReference type="CDD" id="cd01310">
    <property type="entry name" value="TatD_DNAse"/>
    <property type="match status" value="1"/>
</dbReference>
<evidence type="ECO:0000313" key="5">
    <source>
        <dbReference type="EMBL" id="KAH3665332.1"/>
    </source>
</evidence>
<dbReference type="PROSITE" id="PS01090">
    <property type="entry name" value="TATD_2"/>
    <property type="match status" value="1"/>
</dbReference>
<dbReference type="InterPro" id="IPR001130">
    <property type="entry name" value="TatD-like"/>
</dbReference>
<gene>
    <name evidence="5" type="ORF">OGATHE_004148</name>
</gene>
<organism evidence="5 6">
    <name type="scientific">Ogataea polymorpha</name>
    <dbReference type="NCBI Taxonomy" id="460523"/>
    <lineage>
        <taxon>Eukaryota</taxon>
        <taxon>Fungi</taxon>
        <taxon>Dikarya</taxon>
        <taxon>Ascomycota</taxon>
        <taxon>Saccharomycotina</taxon>
        <taxon>Pichiomycetes</taxon>
        <taxon>Pichiales</taxon>
        <taxon>Pichiaceae</taxon>
        <taxon>Ogataea</taxon>
    </lineage>
</organism>
<keyword evidence="2" id="KW-0540">Nuclease</keyword>
<sequence>MLKSKQIRPGYIPRYFDVAVNLCDDMFKGKYRDNQHHESDSNSVLRRARLLNVDRILLTGSSYQESRWSIDEARRINAIGDVTQYPQLYTTVGVHPCTVLEFEPDPESHLDKIRRLIKENLQDGTIRAFGEIGLDYDRLHHTPMEKQRLYFEMQLKLATEFDLPLFLHMRNALDDFLSILLPFIDGSRADGLVLKNKNVLVHSFTGTEQDLERILQQPSFFVSVNGCSLKTEENCAVAAKIPLDRLLIETDAPWCEIRRTHSSYNNLTKCPNEFYPFEYDIPQELLPKTTAKKGPKLVLNEFLPIPLVKFDKLASFLQSEESKKLVDPMVKSRNEPCLVDDVVVGRYVRGGKKLLDKHWRPAKLALESTVFVAFVSASHTKTASTRLFVVACVLEFRFDVHLVEIHGQVVRRHELVNVVYAVSYLGVPLLQSLAVQKSNNAHTHVVAADSRTTRTGSQTRIHHRLTDFRQRLLEFDATSYKIDHLLRCQTIPYSVTGKNNELVIFCSLMNHNVRICGHHLFLSRQMRRLLEFEISNSSGQRQVPVDTPQIDVSSGSNNSSLLSFISWLVVKRQRFALAVDAHDRSRVSSIAAINLIFGNNHASCSTS</sequence>
<comment type="similarity">
    <text evidence="1">Belongs to the metallo-dependent hydrolases superfamily. TatD-type hydrolase family.</text>
</comment>
<protein>
    <submittedName>
        <fullName evidence="5">Uncharacterized protein</fullName>
    </submittedName>
</protein>
<accession>A0A9P8P4Y2</accession>
<dbReference type="GO" id="GO:0046872">
    <property type="term" value="F:metal ion binding"/>
    <property type="evidence" value="ECO:0007669"/>
    <property type="project" value="UniProtKB-KW"/>
</dbReference>
<dbReference type="AlphaFoldDB" id="A0A9P8P4Y2"/>
<dbReference type="EMBL" id="JAEUBD010001178">
    <property type="protein sequence ID" value="KAH3665332.1"/>
    <property type="molecule type" value="Genomic_DNA"/>
</dbReference>
<dbReference type="InterPro" id="IPR050891">
    <property type="entry name" value="TatD-type_Hydrolase"/>
</dbReference>
<proteinExistence type="inferred from homology"/>
<dbReference type="GO" id="GO:0008296">
    <property type="term" value="F:3'-5'-DNA exonuclease activity"/>
    <property type="evidence" value="ECO:0007669"/>
    <property type="project" value="TreeGrafter"/>
</dbReference>
<name>A0A9P8P4Y2_9ASCO</name>
<dbReference type="PANTHER" id="PTHR10060">
    <property type="entry name" value="TATD FAMILY DEOXYRIBONUCLEASE"/>
    <property type="match status" value="1"/>
</dbReference>
<evidence type="ECO:0000256" key="4">
    <source>
        <dbReference type="ARBA" id="ARBA00022801"/>
    </source>
</evidence>
<dbReference type="SUPFAM" id="SSF51556">
    <property type="entry name" value="Metallo-dependent hydrolases"/>
    <property type="match status" value="1"/>
</dbReference>
<evidence type="ECO:0000256" key="2">
    <source>
        <dbReference type="ARBA" id="ARBA00022722"/>
    </source>
</evidence>
<dbReference type="Pfam" id="PF01026">
    <property type="entry name" value="TatD_DNase"/>
    <property type="match status" value="1"/>
</dbReference>